<keyword evidence="2" id="KW-1185">Reference proteome</keyword>
<organism evidence="2 3">
    <name type="scientific">Acrobeloides nanus</name>
    <dbReference type="NCBI Taxonomy" id="290746"/>
    <lineage>
        <taxon>Eukaryota</taxon>
        <taxon>Metazoa</taxon>
        <taxon>Ecdysozoa</taxon>
        <taxon>Nematoda</taxon>
        <taxon>Chromadorea</taxon>
        <taxon>Rhabditida</taxon>
        <taxon>Tylenchina</taxon>
        <taxon>Cephalobomorpha</taxon>
        <taxon>Cephaloboidea</taxon>
        <taxon>Cephalobidae</taxon>
        <taxon>Acrobeloides</taxon>
    </lineage>
</organism>
<protein>
    <submittedName>
        <fullName evidence="3">Uncharacterized protein</fullName>
    </submittedName>
</protein>
<name>A0A914DLK9_9BILA</name>
<dbReference type="Proteomes" id="UP000887540">
    <property type="component" value="Unplaced"/>
</dbReference>
<evidence type="ECO:0000256" key="1">
    <source>
        <dbReference type="SAM" id="MobiDB-lite"/>
    </source>
</evidence>
<evidence type="ECO:0000313" key="2">
    <source>
        <dbReference type="Proteomes" id="UP000887540"/>
    </source>
</evidence>
<dbReference type="AlphaFoldDB" id="A0A914DLK9"/>
<feature type="region of interest" description="Disordered" evidence="1">
    <location>
        <begin position="14"/>
        <end position="44"/>
    </location>
</feature>
<evidence type="ECO:0000313" key="3">
    <source>
        <dbReference type="WBParaSite" id="ACRNAN_scaffold300.g29913.t1"/>
    </source>
</evidence>
<sequence length="77" mass="8696">MFRIIIKRFSSSSSTLPPINTGSSTLTGKTTIGSHSASELHTTDKDQMAIEAEYMRIHQETAGLNDFFDESWKQTWQ</sequence>
<feature type="compositionally biased region" description="Polar residues" evidence="1">
    <location>
        <begin position="15"/>
        <end position="40"/>
    </location>
</feature>
<accession>A0A914DLK9</accession>
<dbReference type="WBParaSite" id="ACRNAN_scaffold300.g29913.t1">
    <property type="protein sequence ID" value="ACRNAN_scaffold300.g29913.t1"/>
    <property type="gene ID" value="ACRNAN_scaffold300.g29913"/>
</dbReference>
<reference evidence="3" key="1">
    <citation type="submission" date="2022-11" db="UniProtKB">
        <authorList>
            <consortium name="WormBaseParasite"/>
        </authorList>
    </citation>
    <scope>IDENTIFICATION</scope>
</reference>
<proteinExistence type="predicted"/>